<name>A0A2T0W738_9LACT</name>
<dbReference type="InterPro" id="IPR001173">
    <property type="entry name" value="Glyco_trans_2-like"/>
</dbReference>
<keyword evidence="1" id="KW-0328">Glycosyltransferase</keyword>
<dbReference type="AlphaFoldDB" id="A0A2T0W738"/>
<sequence>MITISYVIPTYNNLTLLKRCLSSILPQLENGDKIIIVDDGSEDGTFEFVKDNYKKDNIVIVQQKNAGSGAARNRGIAMSDTKFIWFIDSDDYILESSSNKAKNILKKEGYDLLFFDYVIKENNDEIVRKINLNPKIKTELLLTIHYPWNKIINKQLFESVEFPKDRINYEDHGTIPIIISRAQHIGYENDTYYYYDYNHPNNISKQKEKNDDMYLAFANLIRYYNEGFLKNEDMDLLFIQTFIFTQLFNTPSYKFKDVYLNSSKVKHYLSDAFPGWKQSPYINFNFADQHRHVINNLKIKVGVGILFKYNIFGSSVLIYALRLYKNVSKKMGIILH</sequence>
<keyword evidence="3" id="KW-0472">Membrane</keyword>
<evidence type="ECO:0000256" key="3">
    <source>
        <dbReference type="SAM" id="Phobius"/>
    </source>
</evidence>
<dbReference type="GO" id="GO:0016757">
    <property type="term" value="F:glycosyltransferase activity"/>
    <property type="evidence" value="ECO:0007669"/>
    <property type="project" value="UniProtKB-KW"/>
</dbReference>
<evidence type="ECO:0000256" key="1">
    <source>
        <dbReference type="ARBA" id="ARBA00022676"/>
    </source>
</evidence>
<feature type="domain" description="Glycosyltransferase 2-like" evidence="4">
    <location>
        <begin position="5"/>
        <end position="131"/>
    </location>
</feature>
<dbReference type="EMBL" id="PVTO01000011">
    <property type="protein sequence ID" value="PRY82463.1"/>
    <property type="molecule type" value="Genomic_DNA"/>
</dbReference>
<feature type="transmembrane region" description="Helical" evidence="3">
    <location>
        <begin position="301"/>
        <end position="321"/>
    </location>
</feature>
<dbReference type="RefSeq" id="WP_170068839.1">
    <property type="nucleotide sequence ID" value="NZ_PVTO01000011.1"/>
</dbReference>
<keyword evidence="3" id="KW-1133">Transmembrane helix</keyword>
<dbReference type="PANTHER" id="PTHR22916">
    <property type="entry name" value="GLYCOSYLTRANSFERASE"/>
    <property type="match status" value="1"/>
</dbReference>
<protein>
    <submittedName>
        <fullName evidence="5">Glycosyltransferase involved in cell wall biosynthesis</fullName>
    </submittedName>
</protein>
<evidence type="ECO:0000313" key="5">
    <source>
        <dbReference type="EMBL" id="PRY82463.1"/>
    </source>
</evidence>
<dbReference type="Gene3D" id="3.90.550.10">
    <property type="entry name" value="Spore Coat Polysaccharide Biosynthesis Protein SpsA, Chain A"/>
    <property type="match status" value="1"/>
</dbReference>
<dbReference type="Pfam" id="PF00535">
    <property type="entry name" value="Glycos_transf_2"/>
    <property type="match status" value="1"/>
</dbReference>
<accession>A0A2T0W738</accession>
<dbReference type="Proteomes" id="UP000238205">
    <property type="component" value="Unassembled WGS sequence"/>
</dbReference>
<dbReference type="CDD" id="cd00761">
    <property type="entry name" value="Glyco_tranf_GTA_type"/>
    <property type="match status" value="1"/>
</dbReference>
<dbReference type="PANTHER" id="PTHR22916:SF51">
    <property type="entry name" value="GLYCOSYLTRANSFERASE EPSH-RELATED"/>
    <property type="match status" value="1"/>
</dbReference>
<keyword evidence="3" id="KW-0812">Transmembrane</keyword>
<keyword evidence="2 5" id="KW-0808">Transferase</keyword>
<keyword evidence="6" id="KW-1185">Reference proteome</keyword>
<evidence type="ECO:0000313" key="6">
    <source>
        <dbReference type="Proteomes" id="UP000238205"/>
    </source>
</evidence>
<dbReference type="InterPro" id="IPR029044">
    <property type="entry name" value="Nucleotide-diphossugar_trans"/>
</dbReference>
<organism evidence="5 6">
    <name type="scientific">Alkalibacterium olivapovliticus</name>
    <dbReference type="NCBI Taxonomy" id="99907"/>
    <lineage>
        <taxon>Bacteria</taxon>
        <taxon>Bacillati</taxon>
        <taxon>Bacillota</taxon>
        <taxon>Bacilli</taxon>
        <taxon>Lactobacillales</taxon>
        <taxon>Carnobacteriaceae</taxon>
        <taxon>Alkalibacterium</taxon>
    </lineage>
</organism>
<reference evidence="5 6" key="1">
    <citation type="submission" date="2018-03" db="EMBL/GenBank/DDBJ databases">
        <title>Genomic Encyclopedia of Archaeal and Bacterial Type Strains, Phase II (KMG-II): from individual species to whole genera.</title>
        <authorList>
            <person name="Goeker M."/>
        </authorList>
    </citation>
    <scope>NUCLEOTIDE SEQUENCE [LARGE SCALE GENOMIC DNA]</scope>
    <source>
        <strain evidence="5 6">DSM 13175</strain>
    </source>
</reference>
<proteinExistence type="predicted"/>
<evidence type="ECO:0000259" key="4">
    <source>
        <dbReference type="Pfam" id="PF00535"/>
    </source>
</evidence>
<dbReference type="SUPFAM" id="SSF53448">
    <property type="entry name" value="Nucleotide-diphospho-sugar transferases"/>
    <property type="match status" value="1"/>
</dbReference>
<comment type="caution">
    <text evidence="5">The sequence shown here is derived from an EMBL/GenBank/DDBJ whole genome shotgun (WGS) entry which is preliminary data.</text>
</comment>
<evidence type="ECO:0000256" key="2">
    <source>
        <dbReference type="ARBA" id="ARBA00022679"/>
    </source>
</evidence>
<gene>
    <name evidence="5" type="ORF">CLV38_11113</name>
</gene>